<dbReference type="AlphaFoldDB" id="A0A386HLU7"/>
<keyword evidence="4" id="KW-1185">Reference proteome</keyword>
<dbReference type="SUPFAM" id="SSF52038">
    <property type="entry name" value="Barstar-related"/>
    <property type="match status" value="1"/>
</dbReference>
<name>A0A386HLU7_9BACT</name>
<evidence type="ECO:0000313" key="3">
    <source>
        <dbReference type="EMBL" id="AYD46500.1"/>
    </source>
</evidence>
<protein>
    <recommendedName>
        <fullName evidence="2">Barstar (barnase inhibitor) domain-containing protein</fullName>
    </recommendedName>
</protein>
<accession>A0A386HLU7</accession>
<dbReference type="EMBL" id="CP032489">
    <property type="protein sequence ID" value="AYD46500.1"/>
    <property type="molecule type" value="Genomic_DNA"/>
</dbReference>
<dbReference type="OrthoDB" id="7575400at2"/>
<dbReference type="Pfam" id="PF01337">
    <property type="entry name" value="Barstar"/>
    <property type="match status" value="1"/>
</dbReference>
<sequence length="109" mass="12696">MSIVTKTPFSFYRENNTRYVFIDGLGCLTLADCYQSLQQQLSIPDYFGNNLDALDEVLSDLDWIEEKNVKIIIANYSRLLSKELGRKQDFLKVLENSENSFLEIIYLKD</sequence>
<evidence type="ECO:0000256" key="1">
    <source>
        <dbReference type="ARBA" id="ARBA00006845"/>
    </source>
</evidence>
<comment type="similarity">
    <text evidence="1">Belongs to the barstar family.</text>
</comment>
<reference evidence="3 4" key="1">
    <citation type="submission" date="2018-09" db="EMBL/GenBank/DDBJ databases">
        <title>Arachidicoccus sp. nov., a bacterium isolated from soil.</title>
        <authorList>
            <person name="Weon H.-Y."/>
            <person name="Kwon S.-W."/>
            <person name="Lee S.A."/>
        </authorList>
    </citation>
    <scope>NUCLEOTIDE SEQUENCE [LARGE SCALE GENOMIC DNA]</scope>
    <source>
        <strain evidence="3 4">KIS59-12</strain>
    </source>
</reference>
<gene>
    <name evidence="3" type="ORF">D6B99_02035</name>
</gene>
<dbReference type="Gene3D" id="3.30.370.10">
    <property type="entry name" value="Barstar-like"/>
    <property type="match status" value="1"/>
</dbReference>
<dbReference type="RefSeq" id="WP_119984590.1">
    <property type="nucleotide sequence ID" value="NZ_CP032489.1"/>
</dbReference>
<dbReference type="KEGG" id="ark:D6B99_02035"/>
<feature type="domain" description="Barstar (barnase inhibitor)" evidence="2">
    <location>
        <begin position="20"/>
        <end position="99"/>
    </location>
</feature>
<organism evidence="3 4">
    <name type="scientific">Arachidicoccus soli</name>
    <dbReference type="NCBI Taxonomy" id="2341117"/>
    <lineage>
        <taxon>Bacteria</taxon>
        <taxon>Pseudomonadati</taxon>
        <taxon>Bacteroidota</taxon>
        <taxon>Chitinophagia</taxon>
        <taxon>Chitinophagales</taxon>
        <taxon>Chitinophagaceae</taxon>
        <taxon>Arachidicoccus</taxon>
    </lineage>
</organism>
<dbReference type="InterPro" id="IPR035905">
    <property type="entry name" value="Barstar-like_sf"/>
</dbReference>
<dbReference type="Proteomes" id="UP000266118">
    <property type="component" value="Chromosome"/>
</dbReference>
<evidence type="ECO:0000313" key="4">
    <source>
        <dbReference type="Proteomes" id="UP000266118"/>
    </source>
</evidence>
<evidence type="ECO:0000259" key="2">
    <source>
        <dbReference type="Pfam" id="PF01337"/>
    </source>
</evidence>
<proteinExistence type="inferred from homology"/>
<dbReference type="InterPro" id="IPR000468">
    <property type="entry name" value="Barstar"/>
</dbReference>